<dbReference type="Proteomes" id="UP000663828">
    <property type="component" value="Unassembled WGS sequence"/>
</dbReference>
<proteinExistence type="predicted"/>
<feature type="transmembrane region" description="Helical" evidence="1">
    <location>
        <begin position="791"/>
        <end position="819"/>
    </location>
</feature>
<name>A0A815FSD7_ADIRI</name>
<feature type="transmembrane region" description="Helical" evidence="1">
    <location>
        <begin position="1205"/>
        <end position="1230"/>
    </location>
</feature>
<sequence>MAESISRVRINRFKRLFDMLSKINLFEKEDTMSVNDQLLSTRFFIFLLTLALIIVFTVTTFYDRTESVTIDFPSEDKFRTLSIHYLSTLTCPCTQISTQEDQVLSFNPQYHPICTSYFVNDSFILSLSNLNISRYFTGDYRVMLTSHFQTLALLCRTVKKLTFDAINEFGSEQLITTHALSSNIFNATVKELADQLKSKTMANLKQTSDFVWLNILQNGIYSGLRTNYKDRLSPPTNLLISSANTLSTSTKTCYCERGVTCVDQAELFNFTGWKEGFNPFTNKSVFVLDVSTLTSIPGLMMGCLPYDSLLHSTLECFSDQPCIDTLRYFTPEFPFVSAISSSSRYLINSTVKILLDELFIESWYEQSNFSAHYRSCSPSSCTYFYNRRINLVHAITTIISLFGGFNTVIKFCVPFIIRIFRRLQRCRQHLDTTIETVVETKPVLNLSLKNRLLVLINQVKAKIVTLNIFPPSSDIIDDLYSTRVYLVSMAVGLSVLIFYTSISIQTRSITVDKPSLGIYEQLYRRYPATLICPCTYLSIPYSLIIHLQPHYHQVCSSDFVRDDKWFLYFVKSPVLLFASDFRNTGLRLFTLLQTFCVMSNETISNELTGFNYTRLVSGNVLPRNVFDEQTSTIIRQFQQQTVNSFLNLFTLVRTLIQTNQFMIYGNTNANKFFFKINGTKVWRLIPTDTYHRRVILKEAFSHNKILLSCLQMLIELHSFENPGVTLDPNAANVTPLRSQIDSRFPPHTLLKDIASQLFIEYWTNTTNFTSYYSQCAPDQCTYTYETRFNRVYMLTTVAGIVGGLSVALKIFVPTIVKLLRRVYRYCRRRETDVTQTDIVQTSICQKFSRLVLHVQLHIGILNFYKYETTTAGSSSEHLNRTEETNVIKQQRIATRLYIAMFALCLVLITIFNVFQSQTRAVKVSLPTQSTFESLENQYASTLSCPCSQIAIPYSTFVSIQPNAYHQTDAKILSTQFRLLSMLCSLVMDIIQQKITLFNSQNLIGLEALTAYSFHKQVDALIKIFVSETPVNFRRTHQYIIDMFHTNHLINIFLTNWNIHETNAKNAYFMINSPILYHEGNQSCSCAVSPTCSRSLLMNGKEKETFLGLVVSCLPVTGLRQSTLECFYNSSCLKKLAHFVNSSFELNPLNASINSRFTPISSVPISILIDELFIETWTNSSNYSEYYLFCAPLACRFTYVTRTNGLYILTTFLGLYGGLSVGLKLVVWYGLDVYLKIYQLICHRRTHVQPMNIH</sequence>
<keyword evidence="3" id="KW-1185">Reference proteome</keyword>
<keyword evidence="1" id="KW-0472">Membrane</keyword>
<keyword evidence="1" id="KW-0812">Transmembrane</keyword>
<evidence type="ECO:0000313" key="3">
    <source>
        <dbReference type="Proteomes" id="UP000663828"/>
    </source>
</evidence>
<organism evidence="2 3">
    <name type="scientific">Adineta ricciae</name>
    <name type="common">Rotifer</name>
    <dbReference type="NCBI Taxonomy" id="249248"/>
    <lineage>
        <taxon>Eukaryota</taxon>
        <taxon>Metazoa</taxon>
        <taxon>Spiralia</taxon>
        <taxon>Gnathifera</taxon>
        <taxon>Rotifera</taxon>
        <taxon>Eurotatoria</taxon>
        <taxon>Bdelloidea</taxon>
        <taxon>Adinetida</taxon>
        <taxon>Adinetidae</taxon>
        <taxon>Adineta</taxon>
    </lineage>
</organism>
<feature type="transmembrane region" description="Helical" evidence="1">
    <location>
        <begin position="43"/>
        <end position="62"/>
    </location>
</feature>
<keyword evidence="1" id="KW-1133">Transmembrane helix</keyword>
<reference evidence="2" key="1">
    <citation type="submission" date="2021-02" db="EMBL/GenBank/DDBJ databases">
        <authorList>
            <person name="Nowell W R."/>
        </authorList>
    </citation>
    <scope>NUCLEOTIDE SEQUENCE</scope>
</reference>
<dbReference type="AlphaFoldDB" id="A0A815FSD7"/>
<accession>A0A815FSD7</accession>
<feature type="transmembrane region" description="Helical" evidence="1">
    <location>
        <begin position="896"/>
        <end position="914"/>
    </location>
</feature>
<dbReference type="EMBL" id="CAJNOR010002686">
    <property type="protein sequence ID" value="CAF1327968.1"/>
    <property type="molecule type" value="Genomic_DNA"/>
</dbReference>
<feature type="transmembrane region" description="Helical" evidence="1">
    <location>
        <begin position="484"/>
        <end position="502"/>
    </location>
</feature>
<evidence type="ECO:0000313" key="2">
    <source>
        <dbReference type="EMBL" id="CAF1327968.1"/>
    </source>
</evidence>
<comment type="caution">
    <text evidence="2">The sequence shown here is derived from an EMBL/GenBank/DDBJ whole genome shotgun (WGS) entry which is preliminary data.</text>
</comment>
<evidence type="ECO:0000256" key="1">
    <source>
        <dbReference type="SAM" id="Phobius"/>
    </source>
</evidence>
<protein>
    <submittedName>
        <fullName evidence="2">Uncharacterized protein</fullName>
    </submittedName>
</protein>
<feature type="transmembrane region" description="Helical" evidence="1">
    <location>
        <begin position="391"/>
        <end position="417"/>
    </location>
</feature>
<gene>
    <name evidence="2" type="ORF">XAT740_LOCUS30275</name>
</gene>